<gene>
    <name evidence="2" type="ORF">NITHO_500016</name>
</gene>
<sequence length="261" mass="29102">MTEHSPIPQPEQQPDGFVPDTVSDALRSHPEPVEDVYGDGLRWRFGLGERTTLDIFPDTNIARIAFPDAQLLFRAGPPRIEQGEVIFESLRENTITRVVVTPESGVVIALAAFGAKGHESSSPPLQESSDSLIAEGQETPLLTDSVPSETTSSAPVETERQRIQIRDGIVGREPKYYETAKGTPVARFSVGQKQDDGRITWHTTIAFKNWAGYVRDNLHKRDHVDLYGYPHERTKQDGTTVTELFVGFLKKREPDKPEKPS</sequence>
<dbReference type="RefSeq" id="WP_008480405.1">
    <property type="nucleotide sequence ID" value="NZ_CAGS01000446.1"/>
</dbReference>
<keyword evidence="3" id="KW-1185">Reference proteome</keyword>
<dbReference type="Proteomes" id="UP000004221">
    <property type="component" value="Unassembled WGS sequence"/>
</dbReference>
<dbReference type="InterPro" id="IPR012340">
    <property type="entry name" value="NA-bd_OB-fold"/>
</dbReference>
<organism evidence="2 3">
    <name type="scientific">Nitrolancea hollandica Lb</name>
    <dbReference type="NCBI Taxonomy" id="1129897"/>
    <lineage>
        <taxon>Bacteria</taxon>
        <taxon>Pseudomonadati</taxon>
        <taxon>Thermomicrobiota</taxon>
        <taxon>Thermomicrobia</taxon>
        <taxon>Sphaerobacterales</taxon>
        <taxon>Sphaerobacterineae</taxon>
        <taxon>Sphaerobacteraceae</taxon>
        <taxon>Nitrolancea</taxon>
    </lineage>
</organism>
<accession>I4ELB9</accession>
<dbReference type="EMBL" id="CAGS01000446">
    <property type="protein sequence ID" value="CCF85481.1"/>
    <property type="molecule type" value="Genomic_DNA"/>
</dbReference>
<comment type="caution">
    <text evidence="2">The sequence shown here is derived from an EMBL/GenBank/DDBJ whole genome shotgun (WGS) entry which is preliminary data.</text>
</comment>
<evidence type="ECO:0000313" key="2">
    <source>
        <dbReference type="EMBL" id="CCF85481.1"/>
    </source>
</evidence>
<reference evidence="2 3" key="1">
    <citation type="journal article" date="2012" name="ISME J.">
        <title>Nitrification expanded: discovery, physiology and genomics of a nitrite-oxidizing bacterium from the phylum Chloroflexi.</title>
        <authorList>
            <person name="Sorokin D.Y."/>
            <person name="Lucker S."/>
            <person name="Vejmelkova D."/>
            <person name="Kostrikina N.A."/>
            <person name="Kleerebezem R."/>
            <person name="Rijpstra W.I."/>
            <person name="Damste J.S."/>
            <person name="Le Paslier D."/>
            <person name="Muyzer G."/>
            <person name="Wagner M."/>
            <person name="van Loosdrecht M.C."/>
            <person name="Daims H."/>
        </authorList>
    </citation>
    <scope>NUCLEOTIDE SEQUENCE [LARGE SCALE GENOMIC DNA]</scope>
    <source>
        <strain evidence="3">none</strain>
    </source>
</reference>
<feature type="region of interest" description="Disordered" evidence="1">
    <location>
        <begin position="1"/>
        <end position="24"/>
    </location>
</feature>
<dbReference type="AlphaFoldDB" id="I4ELB9"/>
<evidence type="ECO:0000313" key="3">
    <source>
        <dbReference type="Proteomes" id="UP000004221"/>
    </source>
</evidence>
<dbReference type="Gene3D" id="2.40.50.140">
    <property type="entry name" value="Nucleic acid-binding proteins"/>
    <property type="match status" value="1"/>
</dbReference>
<name>I4ELB9_9BACT</name>
<feature type="compositionally biased region" description="Polar residues" evidence="1">
    <location>
        <begin position="140"/>
        <end position="155"/>
    </location>
</feature>
<dbReference type="SUPFAM" id="SSF50249">
    <property type="entry name" value="Nucleic acid-binding proteins"/>
    <property type="match status" value="1"/>
</dbReference>
<feature type="region of interest" description="Disordered" evidence="1">
    <location>
        <begin position="139"/>
        <end position="158"/>
    </location>
</feature>
<protein>
    <submittedName>
        <fullName evidence="2">Uncharacterized protein</fullName>
    </submittedName>
</protein>
<evidence type="ECO:0000256" key="1">
    <source>
        <dbReference type="SAM" id="MobiDB-lite"/>
    </source>
</evidence>
<proteinExistence type="predicted"/>